<dbReference type="Gene3D" id="1.20.58.80">
    <property type="entry name" value="Phosphotransferase system, lactose/cellobiose-type IIA subunit"/>
    <property type="match status" value="1"/>
</dbReference>
<dbReference type="Pfam" id="PF00787">
    <property type="entry name" value="PX"/>
    <property type="match status" value="1"/>
</dbReference>
<evidence type="ECO:0000313" key="4">
    <source>
        <dbReference type="EMBL" id="PAV58646.1"/>
    </source>
</evidence>
<dbReference type="InterPro" id="IPR000719">
    <property type="entry name" value="Prot_kinase_dom"/>
</dbReference>
<evidence type="ECO:0000259" key="2">
    <source>
        <dbReference type="PROSITE" id="PS50011"/>
    </source>
</evidence>
<keyword evidence="5" id="KW-1185">Reference proteome</keyword>
<dbReference type="InterPro" id="IPR036871">
    <property type="entry name" value="PX_dom_sf"/>
</dbReference>
<comment type="caution">
    <text evidence="4">The sequence shown here is derived from an EMBL/GenBank/DDBJ whole genome shotgun (WGS) entry which is preliminary data.</text>
</comment>
<dbReference type="SMART" id="SM00745">
    <property type="entry name" value="MIT"/>
    <property type="match status" value="1"/>
</dbReference>
<dbReference type="SUPFAM" id="SSF56112">
    <property type="entry name" value="Protein kinase-like (PK-like)"/>
    <property type="match status" value="1"/>
</dbReference>
<evidence type="ECO:0000256" key="1">
    <source>
        <dbReference type="SAM" id="MobiDB-lite"/>
    </source>
</evidence>
<evidence type="ECO:0000313" key="5">
    <source>
        <dbReference type="Proteomes" id="UP000218231"/>
    </source>
</evidence>
<dbReference type="OrthoDB" id="1278353at2759"/>
<feature type="compositionally biased region" description="Polar residues" evidence="1">
    <location>
        <begin position="736"/>
        <end position="748"/>
    </location>
</feature>
<dbReference type="InterPro" id="IPR011009">
    <property type="entry name" value="Kinase-like_dom_sf"/>
</dbReference>
<accession>A0A2A2JA67</accession>
<sequence length="757" mass="85727">MSHLYPDESYCTSDIGQLLFQPKTSWSGNCTITDSREVRTFSSTHVDYDLQIKLAPVNILQQDPRTFYLTTRYKELNRLHAGLAKLHKQLYLRGTFPTFPTPKLIGSTEPTVVEERKRATEQFINFVLDSEVLRKSRLLQEFVEKAKERANTARSATPDAFLYESGNIMDAPITMHSSDSPSEFRQEEIPPNESTSSQPADDLPEQPEQTNQSTVIQQQEFQFPDVALDSEGNAQVLTQPRHFDMRRIFPKLSSNSQAISEQLTSSDYLVRAGHLVATAQRAEQEHAYELAFQCYKNAASSLMQGIQLESDVAKRNAVRRNTAKYLVRAERLFRNYLAYDGSAFNIDGLLSSTMQDPNILAFHCSNHSLKNYRFIGVIPSVEESSRVILVEEKQTNEKFVMKLVEKEETGRIQLPTNVPHSAQLIKFFETENFIILLLVYVPTGRLWSFLENYFDTCESRWLLSLNGDEIDAEVAKSNEQNKSFVYAGKRLRFSVGVDFERVAQMRDENQSTEDPSNSDAVVCSMGEDATGEVQAEPGDFSIVGDIAQQFSDTIIAKEESPAPVQLNTKTLPIISNLYILHSEHEQFICDLQPKNILIDCNANLVLTCCVEWNSVYRRRKYVEGYSAPECFQYDYKCRSSSDVYSFGAIFFEFLTGRSLANAAPHGLARMAEIPIPEYCIISHAARNLLSLTLNIDPNLRPSLDEIRLHPLFVSIDWSLYDNPFSASLGQSQTSFESTSVQHSTTTPLTPEDLLSDI</sequence>
<dbReference type="PROSITE" id="PS50195">
    <property type="entry name" value="PX"/>
    <property type="match status" value="1"/>
</dbReference>
<dbReference type="GO" id="GO:0035091">
    <property type="term" value="F:phosphatidylinositol binding"/>
    <property type="evidence" value="ECO:0007669"/>
    <property type="project" value="InterPro"/>
</dbReference>
<dbReference type="Gene3D" id="3.30.1520.10">
    <property type="entry name" value="Phox-like domain"/>
    <property type="match status" value="1"/>
</dbReference>
<dbReference type="PANTHER" id="PTHR15508">
    <property type="entry name" value="RIBOSOMAL PROTEIN S6 KINASE"/>
    <property type="match status" value="1"/>
</dbReference>
<dbReference type="Pfam" id="PF00069">
    <property type="entry name" value="Pkinase"/>
    <property type="match status" value="1"/>
</dbReference>
<dbReference type="InterPro" id="IPR051866">
    <property type="entry name" value="Intracell_Sig-Traffick_Protein"/>
</dbReference>
<dbReference type="InterPro" id="IPR036181">
    <property type="entry name" value="MIT_dom_sf"/>
</dbReference>
<protein>
    <recommendedName>
        <fullName evidence="6">Protein kinase domain-containing protein</fullName>
    </recommendedName>
</protein>
<feature type="domain" description="Protein kinase" evidence="2">
    <location>
        <begin position="339"/>
        <end position="712"/>
    </location>
</feature>
<dbReference type="AlphaFoldDB" id="A0A2A2JA67"/>
<dbReference type="InterPro" id="IPR007330">
    <property type="entry name" value="MIT_dom"/>
</dbReference>
<name>A0A2A2JA67_9BILA</name>
<dbReference type="InterPro" id="IPR001683">
    <property type="entry name" value="PX_dom"/>
</dbReference>
<dbReference type="PANTHER" id="PTHR15508:SF8">
    <property type="entry name" value="LD24550P"/>
    <property type="match status" value="1"/>
</dbReference>
<dbReference type="PROSITE" id="PS50011">
    <property type="entry name" value="PROTEIN_KINASE_DOM"/>
    <property type="match status" value="1"/>
</dbReference>
<proteinExistence type="predicted"/>
<evidence type="ECO:0008006" key="6">
    <source>
        <dbReference type="Google" id="ProtNLM"/>
    </source>
</evidence>
<dbReference type="EMBL" id="LIAE01010566">
    <property type="protein sequence ID" value="PAV58646.1"/>
    <property type="molecule type" value="Genomic_DNA"/>
</dbReference>
<evidence type="ECO:0000259" key="3">
    <source>
        <dbReference type="PROSITE" id="PS50195"/>
    </source>
</evidence>
<dbReference type="SMART" id="SM00220">
    <property type="entry name" value="S_TKc"/>
    <property type="match status" value="1"/>
</dbReference>
<dbReference type="GO" id="GO:0004672">
    <property type="term" value="F:protein kinase activity"/>
    <property type="evidence" value="ECO:0007669"/>
    <property type="project" value="InterPro"/>
</dbReference>
<feature type="region of interest" description="Disordered" evidence="1">
    <location>
        <begin position="736"/>
        <end position="757"/>
    </location>
</feature>
<dbReference type="Proteomes" id="UP000218231">
    <property type="component" value="Unassembled WGS sequence"/>
</dbReference>
<dbReference type="Pfam" id="PF04212">
    <property type="entry name" value="MIT"/>
    <property type="match status" value="1"/>
</dbReference>
<feature type="domain" description="PX" evidence="3">
    <location>
        <begin position="26"/>
        <end position="149"/>
    </location>
</feature>
<dbReference type="STRING" id="2018661.A0A2A2JA67"/>
<feature type="region of interest" description="Disordered" evidence="1">
    <location>
        <begin position="172"/>
        <end position="215"/>
    </location>
</feature>
<dbReference type="GO" id="GO:0005524">
    <property type="term" value="F:ATP binding"/>
    <property type="evidence" value="ECO:0007669"/>
    <property type="project" value="InterPro"/>
</dbReference>
<organism evidence="4 5">
    <name type="scientific">Diploscapter pachys</name>
    <dbReference type="NCBI Taxonomy" id="2018661"/>
    <lineage>
        <taxon>Eukaryota</taxon>
        <taxon>Metazoa</taxon>
        <taxon>Ecdysozoa</taxon>
        <taxon>Nematoda</taxon>
        <taxon>Chromadorea</taxon>
        <taxon>Rhabditida</taxon>
        <taxon>Rhabditina</taxon>
        <taxon>Rhabditomorpha</taxon>
        <taxon>Rhabditoidea</taxon>
        <taxon>Rhabditidae</taxon>
        <taxon>Diploscapter</taxon>
    </lineage>
</organism>
<dbReference type="CDD" id="cd02677">
    <property type="entry name" value="MIT_SNX15"/>
    <property type="match status" value="1"/>
</dbReference>
<reference evidence="4 5" key="1">
    <citation type="journal article" date="2017" name="Curr. Biol.">
        <title>Genome architecture and evolution of a unichromosomal asexual nematode.</title>
        <authorList>
            <person name="Fradin H."/>
            <person name="Zegar C."/>
            <person name="Gutwein M."/>
            <person name="Lucas J."/>
            <person name="Kovtun M."/>
            <person name="Corcoran D."/>
            <person name="Baugh L.R."/>
            <person name="Kiontke K."/>
            <person name="Gunsalus K."/>
            <person name="Fitch D.H."/>
            <person name="Piano F."/>
        </authorList>
    </citation>
    <scope>NUCLEOTIDE SEQUENCE [LARGE SCALE GENOMIC DNA]</scope>
    <source>
        <strain evidence="4">PF1309</strain>
    </source>
</reference>
<gene>
    <name evidence="4" type="ORF">WR25_10034</name>
</gene>
<dbReference type="Gene3D" id="1.10.510.10">
    <property type="entry name" value="Transferase(Phosphotransferase) domain 1"/>
    <property type="match status" value="1"/>
</dbReference>
<dbReference type="SUPFAM" id="SSF64268">
    <property type="entry name" value="PX domain"/>
    <property type="match status" value="1"/>
</dbReference>
<dbReference type="SUPFAM" id="SSF116846">
    <property type="entry name" value="MIT domain"/>
    <property type="match status" value="1"/>
</dbReference>